<dbReference type="AlphaFoldDB" id="A0A9W7WRX7"/>
<proteinExistence type="predicted"/>
<name>A0A9W7WRX7_TRIRA</name>
<sequence length="86" mass="8971">MNGRSEVCPSRKTFESQTEALPTCSALKGMSSGKTGWSHVEGLKVAGNSLPDPHLTHTPAICGTTPGYLTDTLQLLTTAGVKSGVR</sequence>
<gene>
    <name evidence="1" type="ORF">IRJ41_022776</name>
</gene>
<dbReference type="EMBL" id="JAFHDT010000008">
    <property type="protein sequence ID" value="KAI7807168.1"/>
    <property type="molecule type" value="Genomic_DNA"/>
</dbReference>
<accession>A0A9W7WRX7</accession>
<organism evidence="1 2">
    <name type="scientific">Triplophysa rosa</name>
    <name type="common">Cave loach</name>
    <dbReference type="NCBI Taxonomy" id="992332"/>
    <lineage>
        <taxon>Eukaryota</taxon>
        <taxon>Metazoa</taxon>
        <taxon>Chordata</taxon>
        <taxon>Craniata</taxon>
        <taxon>Vertebrata</taxon>
        <taxon>Euteleostomi</taxon>
        <taxon>Actinopterygii</taxon>
        <taxon>Neopterygii</taxon>
        <taxon>Teleostei</taxon>
        <taxon>Ostariophysi</taxon>
        <taxon>Cypriniformes</taxon>
        <taxon>Nemacheilidae</taxon>
        <taxon>Triplophysa</taxon>
    </lineage>
</organism>
<evidence type="ECO:0000313" key="2">
    <source>
        <dbReference type="Proteomes" id="UP001059041"/>
    </source>
</evidence>
<keyword evidence="2" id="KW-1185">Reference proteome</keyword>
<evidence type="ECO:0000313" key="1">
    <source>
        <dbReference type="EMBL" id="KAI7807168.1"/>
    </source>
</evidence>
<dbReference type="Proteomes" id="UP001059041">
    <property type="component" value="Linkage Group LG8"/>
</dbReference>
<protein>
    <submittedName>
        <fullName evidence="1">Uncharacterized protein</fullName>
    </submittedName>
</protein>
<reference evidence="1" key="1">
    <citation type="submission" date="2021-02" db="EMBL/GenBank/DDBJ databases">
        <title>Comparative genomics reveals that relaxation of natural selection precedes convergent phenotypic evolution of cavefish.</title>
        <authorList>
            <person name="Peng Z."/>
        </authorList>
    </citation>
    <scope>NUCLEOTIDE SEQUENCE</scope>
    <source>
        <tissue evidence="1">Muscle</tissue>
    </source>
</reference>
<comment type="caution">
    <text evidence="1">The sequence shown here is derived from an EMBL/GenBank/DDBJ whole genome shotgun (WGS) entry which is preliminary data.</text>
</comment>